<feature type="transmembrane region" description="Helical" evidence="1">
    <location>
        <begin position="9"/>
        <end position="25"/>
    </location>
</feature>
<feature type="transmembrane region" description="Helical" evidence="1">
    <location>
        <begin position="109"/>
        <end position="125"/>
    </location>
</feature>
<reference evidence="2 3" key="1">
    <citation type="journal article" date="2023" name="Int. J. Syst. Evol. Microbiol.">
        <title>Terrisporobacter hibernicus sp. nov., isolated from bovine faeces in Northern Ireland.</title>
        <authorList>
            <person name="Mitchell M."/>
            <person name="Nguyen S.V."/>
            <person name="Connor M."/>
            <person name="Fairley D.J."/>
            <person name="Donoghue O."/>
            <person name="Marshall H."/>
            <person name="Koolman L."/>
            <person name="McMullan G."/>
            <person name="Schaffer K.E."/>
            <person name="McGrath J.W."/>
            <person name="Fanning S."/>
        </authorList>
    </citation>
    <scope>NUCLEOTIDE SEQUENCE [LARGE SCALE GENOMIC DNA]</scope>
    <source>
        <strain evidence="2 3">MCA3</strain>
    </source>
</reference>
<accession>A0AAX2ZK81</accession>
<evidence type="ECO:0008006" key="4">
    <source>
        <dbReference type="Google" id="ProtNLM"/>
    </source>
</evidence>
<keyword evidence="3" id="KW-1185">Reference proteome</keyword>
<name>A0AAX2ZK81_9FIRM</name>
<dbReference type="KEGG" id="tem:JW646_08370"/>
<evidence type="ECO:0000313" key="2">
    <source>
        <dbReference type="EMBL" id="UEL49446.1"/>
    </source>
</evidence>
<evidence type="ECO:0000256" key="1">
    <source>
        <dbReference type="SAM" id="Phobius"/>
    </source>
</evidence>
<keyword evidence="1" id="KW-1133">Transmembrane helix</keyword>
<dbReference type="RefSeq" id="WP_074919719.1">
    <property type="nucleotide sequence ID" value="NZ_CP081135.1"/>
</dbReference>
<keyword evidence="1" id="KW-0472">Membrane</keyword>
<dbReference type="AlphaFoldDB" id="A0AAX2ZK81"/>
<sequence>MKNKLIERILFSILIIVISIVNILLGKPSNIYVDTFYILIGLIAFVYTIFDYYMYNKNRKEVDDQLSKEYDERDELVDGKVSKITLKVILTTIFIVMFVSKFTIINGDISLFIILVTFIITEFLARKYYNYII</sequence>
<keyword evidence="1" id="KW-0812">Transmembrane</keyword>
<evidence type="ECO:0000313" key="3">
    <source>
        <dbReference type="Proteomes" id="UP001198983"/>
    </source>
</evidence>
<proteinExistence type="predicted"/>
<feature type="transmembrane region" description="Helical" evidence="1">
    <location>
        <begin position="31"/>
        <end position="50"/>
    </location>
</feature>
<gene>
    <name evidence="2" type="ORF">JW646_08370</name>
</gene>
<protein>
    <recommendedName>
        <fullName evidence="4">DUF2178 domain-containing protein</fullName>
    </recommendedName>
</protein>
<feature type="transmembrane region" description="Helical" evidence="1">
    <location>
        <begin position="84"/>
        <end position="103"/>
    </location>
</feature>
<dbReference type="Proteomes" id="UP001198983">
    <property type="component" value="Chromosome"/>
</dbReference>
<dbReference type="EMBL" id="CP081135">
    <property type="protein sequence ID" value="UEL49446.1"/>
    <property type="molecule type" value="Genomic_DNA"/>
</dbReference>
<organism evidence="2 3">
    <name type="scientific">Terrisporobacter hibernicus</name>
    <dbReference type="NCBI Taxonomy" id="2813371"/>
    <lineage>
        <taxon>Bacteria</taxon>
        <taxon>Bacillati</taxon>
        <taxon>Bacillota</taxon>
        <taxon>Clostridia</taxon>
        <taxon>Peptostreptococcales</taxon>
        <taxon>Peptostreptococcaceae</taxon>
        <taxon>Terrisporobacter</taxon>
    </lineage>
</organism>